<dbReference type="InterPro" id="IPR001623">
    <property type="entry name" value="DnaJ_domain"/>
</dbReference>
<evidence type="ECO:0000256" key="6">
    <source>
        <dbReference type="ARBA" id="ARBA00023004"/>
    </source>
</evidence>
<dbReference type="SMART" id="SM00271">
    <property type="entry name" value="DnaJ"/>
    <property type="match status" value="1"/>
</dbReference>
<evidence type="ECO:0000256" key="1">
    <source>
        <dbReference type="ARBA" id="ARBA00003474"/>
    </source>
</evidence>
<dbReference type="GO" id="GO:0001671">
    <property type="term" value="F:ATPase activator activity"/>
    <property type="evidence" value="ECO:0007669"/>
    <property type="project" value="TreeGrafter"/>
</dbReference>
<keyword evidence="10" id="KW-1185">Reference proteome</keyword>
<accession>A0A2X0LVA5</accession>
<dbReference type="Gene3D" id="1.10.287.110">
    <property type="entry name" value="DnaJ domain"/>
    <property type="match status" value="1"/>
</dbReference>
<evidence type="ECO:0000313" key="9">
    <source>
        <dbReference type="EMBL" id="SGY14455.1"/>
    </source>
</evidence>
<keyword evidence="5" id="KW-0862">Zinc</keyword>
<feature type="domain" description="DPH-type MB" evidence="8">
    <location>
        <begin position="222"/>
        <end position="260"/>
    </location>
</feature>
<evidence type="ECO:0000259" key="7">
    <source>
        <dbReference type="PROSITE" id="PS50076"/>
    </source>
</evidence>
<dbReference type="PROSITE" id="PS51074">
    <property type="entry name" value="DPH_MB"/>
    <property type="match status" value="1"/>
</dbReference>
<dbReference type="SUPFAM" id="SSF46565">
    <property type="entry name" value="Chaperone J-domain"/>
    <property type="match status" value="1"/>
</dbReference>
<reference evidence="9 10" key="1">
    <citation type="submission" date="2016-11" db="EMBL/GenBank/DDBJ databases">
        <authorList>
            <person name="Jaros S."/>
            <person name="Januszkiewicz K."/>
            <person name="Wedrychowicz H."/>
        </authorList>
    </citation>
    <scope>NUCLEOTIDE SEQUENCE [LARGE SCALE GENOMIC DNA]</scope>
</reference>
<dbReference type="Pfam" id="PF05207">
    <property type="entry name" value="Zn_ribbon_CSL"/>
    <property type="match status" value="1"/>
</dbReference>
<dbReference type="Pfam" id="PF00226">
    <property type="entry name" value="DnaJ"/>
    <property type="match status" value="1"/>
</dbReference>
<evidence type="ECO:0000256" key="4">
    <source>
        <dbReference type="ARBA" id="ARBA00022723"/>
    </source>
</evidence>
<sequence>MNCPWNDVQLECGYQVRWARTRDKKPTKWGTSLWHLSLPAYDQPLPVPLPPPLQCFSNRAFPGSVHLPTLATTLPDHYATLQVPSTAGLPTVRAAYRTLILLHHPDRATPVEQNSPNAAEALNEAWHILGDPTRREAYDREWTRQQQGQSLQSHCRVSQPFRSIIAPLIHLTRTLPAQQELPTSSFAYAVSIDLSLFTPHYSEANSPEPKPVFEDSPMPMAYTHPCRCSAEFRITLEQLEQGVQIVQCEGCSERCKVEYFVVES</sequence>
<evidence type="ECO:0000256" key="2">
    <source>
        <dbReference type="ARBA" id="ARBA00006169"/>
    </source>
</evidence>
<dbReference type="UniPathway" id="UPA00559"/>
<dbReference type="EMBL" id="FQNC01000012">
    <property type="protein sequence ID" value="SGY14455.1"/>
    <property type="molecule type" value="Genomic_DNA"/>
</dbReference>
<dbReference type="PROSITE" id="PS50076">
    <property type="entry name" value="DNAJ_2"/>
    <property type="match status" value="1"/>
</dbReference>
<name>A0A2X0LVA5_9BASI</name>
<dbReference type="GO" id="GO:0008198">
    <property type="term" value="F:ferrous iron binding"/>
    <property type="evidence" value="ECO:0007669"/>
    <property type="project" value="TreeGrafter"/>
</dbReference>
<evidence type="ECO:0000259" key="8">
    <source>
        <dbReference type="PROSITE" id="PS51074"/>
    </source>
</evidence>
<dbReference type="Proteomes" id="UP000249464">
    <property type="component" value="Unassembled WGS sequence"/>
</dbReference>
<dbReference type="PANTHER" id="PTHR45255">
    <property type="entry name" value="DNAJ HOMOLOG SUBFAMILY C MEMBER 24"/>
    <property type="match status" value="1"/>
</dbReference>
<keyword evidence="6" id="KW-0408">Iron</keyword>
<evidence type="ECO:0000256" key="5">
    <source>
        <dbReference type="ARBA" id="ARBA00022833"/>
    </source>
</evidence>
<comment type="similarity">
    <text evidence="2">Belongs to the DPH4 family.</text>
</comment>
<organism evidence="9 10">
    <name type="scientific">Microbotryum silenes-dioicae</name>
    <dbReference type="NCBI Taxonomy" id="796604"/>
    <lineage>
        <taxon>Eukaryota</taxon>
        <taxon>Fungi</taxon>
        <taxon>Dikarya</taxon>
        <taxon>Basidiomycota</taxon>
        <taxon>Pucciniomycotina</taxon>
        <taxon>Microbotryomycetes</taxon>
        <taxon>Microbotryales</taxon>
        <taxon>Microbotryaceae</taxon>
        <taxon>Microbotryum</taxon>
    </lineage>
</organism>
<proteinExistence type="inferred from homology"/>
<dbReference type="SUPFAM" id="SSF144217">
    <property type="entry name" value="CSL zinc finger"/>
    <property type="match status" value="1"/>
</dbReference>
<dbReference type="InterPro" id="IPR007872">
    <property type="entry name" value="DPH_MB_dom"/>
</dbReference>
<evidence type="ECO:0000256" key="3">
    <source>
        <dbReference type="ARBA" id="ARBA00021797"/>
    </source>
</evidence>
<dbReference type="CDD" id="cd06257">
    <property type="entry name" value="DnaJ"/>
    <property type="match status" value="1"/>
</dbReference>
<protein>
    <recommendedName>
        <fullName evidence="3">Diphthamide biosynthesis protein 4</fullName>
    </recommendedName>
</protein>
<dbReference type="InterPro" id="IPR036869">
    <property type="entry name" value="J_dom_sf"/>
</dbReference>
<dbReference type="InterPro" id="IPR036671">
    <property type="entry name" value="DPH_MB_sf"/>
</dbReference>
<dbReference type="STRING" id="796604.A0A2X0LVA5"/>
<dbReference type="PANTHER" id="PTHR45255:SF1">
    <property type="entry name" value="DNAJ HOMOLOG SUBFAMILY C MEMBER 24"/>
    <property type="match status" value="1"/>
</dbReference>
<keyword evidence="4" id="KW-0479">Metal-binding</keyword>
<dbReference type="GO" id="GO:0017183">
    <property type="term" value="P:protein histidyl modification to diphthamide"/>
    <property type="evidence" value="ECO:0007669"/>
    <property type="project" value="UniProtKB-UniPathway"/>
</dbReference>
<feature type="domain" description="J" evidence="7">
    <location>
        <begin position="76"/>
        <end position="142"/>
    </location>
</feature>
<gene>
    <name evidence="9" type="primary">BQ5605_C010g06187</name>
    <name evidence="9" type="ORF">BQ5605_C010G06187</name>
</gene>
<evidence type="ECO:0000313" key="10">
    <source>
        <dbReference type="Proteomes" id="UP000249464"/>
    </source>
</evidence>
<dbReference type="AlphaFoldDB" id="A0A2X0LVA5"/>
<dbReference type="Gene3D" id="3.10.660.10">
    <property type="entry name" value="DPH Zinc finger"/>
    <property type="match status" value="1"/>
</dbReference>
<comment type="function">
    <text evidence="1">Required for the first step of diphthamide biosynthesis, the transfer of 3-amino-3-carboxypropyl from S-adenosyl-L-methionine to a histidine residue. Diphthamide is a post-translational modification of histidine which occurs in elongation factor 2.</text>
</comment>